<evidence type="ECO:0000313" key="3">
    <source>
        <dbReference type="Proteomes" id="UP000267289"/>
    </source>
</evidence>
<organism evidence="2 3">
    <name type="scientific">Mycobacterium innocens</name>
    <dbReference type="NCBI Taxonomy" id="2341083"/>
    <lineage>
        <taxon>Bacteria</taxon>
        <taxon>Bacillati</taxon>
        <taxon>Actinomycetota</taxon>
        <taxon>Actinomycetes</taxon>
        <taxon>Mycobacteriales</taxon>
        <taxon>Mycobacteriaceae</taxon>
        <taxon>Mycobacterium</taxon>
    </lineage>
</organism>
<dbReference type="EMBL" id="UPHQ01000276">
    <property type="protein sequence ID" value="VBA44858.1"/>
    <property type="molecule type" value="Genomic_DNA"/>
</dbReference>
<evidence type="ECO:0000256" key="1">
    <source>
        <dbReference type="SAM" id="MobiDB-lite"/>
    </source>
</evidence>
<keyword evidence="3" id="KW-1185">Reference proteome</keyword>
<gene>
    <name evidence="2" type="ORF">LAUMK13_05239</name>
</gene>
<dbReference type="AlphaFoldDB" id="A0A498QIY8"/>
<accession>A0A498QIY8</accession>
<feature type="region of interest" description="Disordered" evidence="1">
    <location>
        <begin position="22"/>
        <end position="43"/>
    </location>
</feature>
<protein>
    <submittedName>
        <fullName evidence="2">Uncharacterized protein</fullName>
    </submittedName>
</protein>
<name>A0A498QIY8_9MYCO</name>
<proteinExistence type="predicted"/>
<sequence length="43" mass="4620">MVLILTAPLMWETARVPAYQPDTRPLGGRCVATPGQLPGPEES</sequence>
<reference evidence="2 3" key="1">
    <citation type="submission" date="2018-09" db="EMBL/GenBank/DDBJ databases">
        <authorList>
            <person name="Tagini F."/>
        </authorList>
    </citation>
    <scope>NUCLEOTIDE SEQUENCE [LARGE SCALE GENOMIC DNA]</scope>
    <source>
        <strain evidence="2 3">MK13</strain>
    </source>
</reference>
<evidence type="ECO:0000313" key="2">
    <source>
        <dbReference type="EMBL" id="VBA44858.1"/>
    </source>
</evidence>
<dbReference type="Proteomes" id="UP000267289">
    <property type="component" value="Unassembled WGS sequence"/>
</dbReference>